<dbReference type="InterPro" id="IPR036388">
    <property type="entry name" value="WH-like_DNA-bd_sf"/>
</dbReference>
<comment type="similarity">
    <text evidence="1">Belongs to the LysR transcriptional regulatory family.</text>
</comment>
<feature type="domain" description="HTH lysR-type" evidence="5">
    <location>
        <begin position="1"/>
        <end position="58"/>
    </location>
</feature>
<dbReference type="Pfam" id="PF03466">
    <property type="entry name" value="LysR_substrate"/>
    <property type="match status" value="1"/>
</dbReference>
<dbReference type="Gene3D" id="3.40.190.10">
    <property type="entry name" value="Periplasmic binding protein-like II"/>
    <property type="match status" value="2"/>
</dbReference>
<evidence type="ECO:0000256" key="2">
    <source>
        <dbReference type="ARBA" id="ARBA00023015"/>
    </source>
</evidence>
<dbReference type="InterPro" id="IPR005119">
    <property type="entry name" value="LysR_subst-bd"/>
</dbReference>
<dbReference type="PRINTS" id="PR00039">
    <property type="entry name" value="HTHLYSR"/>
</dbReference>
<dbReference type="AlphaFoldDB" id="A0A927I3C9"/>
<dbReference type="SUPFAM" id="SSF53850">
    <property type="entry name" value="Periplasmic binding protein-like II"/>
    <property type="match status" value="1"/>
</dbReference>
<dbReference type="Pfam" id="PF00126">
    <property type="entry name" value="HTH_1"/>
    <property type="match status" value="1"/>
</dbReference>
<dbReference type="GO" id="GO:0003700">
    <property type="term" value="F:DNA-binding transcription factor activity"/>
    <property type="evidence" value="ECO:0007669"/>
    <property type="project" value="InterPro"/>
</dbReference>
<dbReference type="PROSITE" id="PS50931">
    <property type="entry name" value="HTH_LYSR"/>
    <property type="match status" value="1"/>
</dbReference>
<dbReference type="InterPro" id="IPR000847">
    <property type="entry name" value="LysR_HTH_N"/>
</dbReference>
<keyword evidence="3" id="KW-0238">DNA-binding</keyword>
<keyword evidence="7" id="KW-1185">Reference proteome</keyword>
<dbReference type="SUPFAM" id="SSF46785">
    <property type="entry name" value="Winged helix' DNA-binding domain"/>
    <property type="match status" value="1"/>
</dbReference>
<keyword evidence="4" id="KW-0804">Transcription</keyword>
<dbReference type="PANTHER" id="PTHR30579:SF8">
    <property type="entry name" value="HTH-TYPE TRANSCRIPTIONAL REGULATOR HDFR"/>
    <property type="match status" value="1"/>
</dbReference>
<comment type="caution">
    <text evidence="6">The sequence shown here is derived from an EMBL/GenBank/DDBJ whole genome shotgun (WGS) entry which is preliminary data.</text>
</comment>
<sequence>MDIAAAKTFLEIVSTGSFVNAASNLHITQTAVGARMRVLEEELGQQLFTRTKAGVTLTPAGERFMRFAMGFVQMWERARRTVSVPDAQIARITLGAELIVSNPLIQNWLQWMRNAHPEFALAAYIDNPDSLVERVQAGTLDLAVLYGMARHPNLVTELLVEEKLVLVETTGHERTMGMEDYVAIDWGRDFTAAYQAAFPDRTSPSVTVNYGPVALAYLLAVGGTAYLRMMVARPLLESGRVRLVGDAPQFPYSIHAVYSSAADEEMVRVIRQGLRTSMGWSSISREA</sequence>
<evidence type="ECO:0000256" key="3">
    <source>
        <dbReference type="ARBA" id="ARBA00023125"/>
    </source>
</evidence>
<dbReference type="Proteomes" id="UP000619295">
    <property type="component" value="Unassembled WGS sequence"/>
</dbReference>
<dbReference type="Gene3D" id="1.10.10.10">
    <property type="entry name" value="Winged helix-like DNA-binding domain superfamily/Winged helix DNA-binding domain"/>
    <property type="match status" value="1"/>
</dbReference>
<gene>
    <name evidence="6" type="ORF">IED13_24535</name>
</gene>
<evidence type="ECO:0000259" key="5">
    <source>
        <dbReference type="PROSITE" id="PS50931"/>
    </source>
</evidence>
<dbReference type="InterPro" id="IPR050176">
    <property type="entry name" value="LTTR"/>
</dbReference>
<proteinExistence type="inferred from homology"/>
<keyword evidence="2" id="KW-0805">Transcription regulation</keyword>
<dbReference type="FunFam" id="1.10.10.10:FF:000001">
    <property type="entry name" value="LysR family transcriptional regulator"/>
    <property type="match status" value="1"/>
</dbReference>
<evidence type="ECO:0000313" key="7">
    <source>
        <dbReference type="Proteomes" id="UP000619295"/>
    </source>
</evidence>
<dbReference type="EMBL" id="JACXWY010000024">
    <property type="protein sequence ID" value="MBD3848878.1"/>
    <property type="molecule type" value="Genomic_DNA"/>
</dbReference>
<name>A0A927I3C9_9HYPH</name>
<dbReference type="InterPro" id="IPR036390">
    <property type="entry name" value="WH_DNA-bd_sf"/>
</dbReference>
<dbReference type="PANTHER" id="PTHR30579">
    <property type="entry name" value="TRANSCRIPTIONAL REGULATOR"/>
    <property type="match status" value="1"/>
</dbReference>
<reference evidence="6" key="1">
    <citation type="submission" date="2020-09" db="EMBL/GenBank/DDBJ databases">
        <title>Bosea spartocytisi sp. nov. a root nodule endophyte of Spartocytisus supranubius in the high mountain ecosystem fo the Teide National Park (Canary Islands, Spain).</title>
        <authorList>
            <person name="Pulido-Suarez L."/>
            <person name="Peix A."/>
            <person name="Igual J.M."/>
            <person name="Socas-Perez N."/>
            <person name="Velazquez E."/>
            <person name="Flores-Felix J.D."/>
            <person name="Leon-Barrios M."/>
        </authorList>
    </citation>
    <scope>NUCLEOTIDE SEQUENCE</scope>
    <source>
        <strain evidence="6">SSUT16</strain>
    </source>
</reference>
<evidence type="ECO:0000256" key="4">
    <source>
        <dbReference type="ARBA" id="ARBA00023163"/>
    </source>
</evidence>
<dbReference type="RefSeq" id="WP_191125760.1">
    <property type="nucleotide sequence ID" value="NZ_JACXWY010000024.1"/>
</dbReference>
<evidence type="ECO:0000256" key="1">
    <source>
        <dbReference type="ARBA" id="ARBA00009437"/>
    </source>
</evidence>
<protein>
    <submittedName>
        <fullName evidence="6">LysR family transcriptional regulator</fullName>
    </submittedName>
</protein>
<organism evidence="6 7">
    <name type="scientific">Bosea spartocytisi</name>
    <dbReference type="NCBI Taxonomy" id="2773451"/>
    <lineage>
        <taxon>Bacteria</taxon>
        <taxon>Pseudomonadati</taxon>
        <taxon>Pseudomonadota</taxon>
        <taxon>Alphaproteobacteria</taxon>
        <taxon>Hyphomicrobiales</taxon>
        <taxon>Boseaceae</taxon>
        <taxon>Bosea</taxon>
    </lineage>
</organism>
<accession>A0A927I3C9</accession>
<evidence type="ECO:0000313" key="6">
    <source>
        <dbReference type="EMBL" id="MBD3848878.1"/>
    </source>
</evidence>
<dbReference type="GO" id="GO:0003677">
    <property type="term" value="F:DNA binding"/>
    <property type="evidence" value="ECO:0007669"/>
    <property type="project" value="UniProtKB-KW"/>
</dbReference>